<name>A0A1X2GJT4_9FUNG</name>
<gene>
    <name evidence="1" type="ORF">DM01DRAFT_326432</name>
</gene>
<evidence type="ECO:0000313" key="1">
    <source>
        <dbReference type="EMBL" id="ORX55608.1"/>
    </source>
</evidence>
<organism evidence="1 2">
    <name type="scientific">Hesseltinella vesiculosa</name>
    <dbReference type="NCBI Taxonomy" id="101127"/>
    <lineage>
        <taxon>Eukaryota</taxon>
        <taxon>Fungi</taxon>
        <taxon>Fungi incertae sedis</taxon>
        <taxon>Mucoromycota</taxon>
        <taxon>Mucoromycotina</taxon>
        <taxon>Mucoromycetes</taxon>
        <taxon>Mucorales</taxon>
        <taxon>Cunninghamellaceae</taxon>
        <taxon>Hesseltinella</taxon>
    </lineage>
</organism>
<dbReference type="OrthoDB" id="2404656at2759"/>
<dbReference type="Proteomes" id="UP000242146">
    <property type="component" value="Unassembled WGS sequence"/>
</dbReference>
<protein>
    <submittedName>
        <fullName evidence="1">Uncharacterized protein</fullName>
    </submittedName>
</protein>
<dbReference type="AlphaFoldDB" id="A0A1X2GJT4"/>
<evidence type="ECO:0000313" key="2">
    <source>
        <dbReference type="Proteomes" id="UP000242146"/>
    </source>
</evidence>
<comment type="caution">
    <text evidence="1">The sequence shown here is derived from an EMBL/GenBank/DDBJ whole genome shotgun (WGS) entry which is preliminary data.</text>
</comment>
<reference evidence="1 2" key="1">
    <citation type="submission" date="2016-07" db="EMBL/GenBank/DDBJ databases">
        <title>Pervasive Adenine N6-methylation of Active Genes in Fungi.</title>
        <authorList>
            <consortium name="DOE Joint Genome Institute"/>
            <person name="Mondo S.J."/>
            <person name="Dannebaum R.O."/>
            <person name="Kuo R.C."/>
            <person name="Labutti K."/>
            <person name="Haridas S."/>
            <person name="Kuo A."/>
            <person name="Salamov A."/>
            <person name="Ahrendt S.R."/>
            <person name="Lipzen A."/>
            <person name="Sullivan W."/>
            <person name="Andreopoulos W.B."/>
            <person name="Clum A."/>
            <person name="Lindquist E."/>
            <person name="Daum C."/>
            <person name="Ramamoorthy G.K."/>
            <person name="Gryganskyi A."/>
            <person name="Culley D."/>
            <person name="Magnuson J.K."/>
            <person name="James T.Y."/>
            <person name="O'Malley M.A."/>
            <person name="Stajich J.E."/>
            <person name="Spatafora J.W."/>
            <person name="Visel A."/>
            <person name="Grigoriev I.V."/>
        </authorList>
    </citation>
    <scope>NUCLEOTIDE SEQUENCE [LARGE SCALE GENOMIC DNA]</scope>
    <source>
        <strain evidence="1 2">NRRL 3301</strain>
    </source>
</reference>
<dbReference type="EMBL" id="MCGT01000011">
    <property type="protein sequence ID" value="ORX55608.1"/>
    <property type="molecule type" value="Genomic_DNA"/>
</dbReference>
<proteinExistence type="predicted"/>
<accession>A0A1X2GJT4</accession>
<keyword evidence="2" id="KW-1185">Reference proteome</keyword>
<sequence>MLALACLYHSADMAQLKSHIELQHIGETAADMLTCLSEEPQLNSPLNRLSHVSLSTSSNIITFTAIADNIYRPHQPKLSADVIAKLKAMVTISASYNRSMSDELEAKLEEHKTAQNSLVLFAPQSPYLPQPLAHNNLADTFIKNAELHKFLWVTIKD</sequence>